<protein>
    <submittedName>
        <fullName evidence="1">Uncharacterized protein</fullName>
    </submittedName>
</protein>
<gene>
    <name evidence="1" type="ORF">CFP56_002302</name>
</gene>
<evidence type="ECO:0000313" key="1">
    <source>
        <dbReference type="EMBL" id="KAK7849850.1"/>
    </source>
</evidence>
<name>A0AAW0LF78_QUESU</name>
<feature type="non-terminal residue" evidence="1">
    <location>
        <position position="1"/>
    </location>
</feature>
<accession>A0AAW0LF78</accession>
<reference evidence="1 2" key="1">
    <citation type="journal article" date="2018" name="Sci. Data">
        <title>The draft genome sequence of cork oak.</title>
        <authorList>
            <person name="Ramos A.M."/>
            <person name="Usie A."/>
            <person name="Barbosa P."/>
            <person name="Barros P.M."/>
            <person name="Capote T."/>
            <person name="Chaves I."/>
            <person name="Simoes F."/>
            <person name="Abreu I."/>
            <person name="Carrasquinho I."/>
            <person name="Faro C."/>
            <person name="Guimaraes J.B."/>
            <person name="Mendonca D."/>
            <person name="Nobrega F."/>
            <person name="Rodrigues L."/>
            <person name="Saibo N.J.M."/>
            <person name="Varela M.C."/>
            <person name="Egas C."/>
            <person name="Matos J."/>
            <person name="Miguel C.M."/>
            <person name="Oliveira M.M."/>
            <person name="Ricardo C.P."/>
            <person name="Goncalves S."/>
        </authorList>
    </citation>
    <scope>NUCLEOTIDE SEQUENCE [LARGE SCALE GENOMIC DNA]</scope>
    <source>
        <strain evidence="2">cv. HL8</strain>
    </source>
</reference>
<comment type="caution">
    <text evidence="1">The sequence shown here is derived from an EMBL/GenBank/DDBJ whole genome shotgun (WGS) entry which is preliminary data.</text>
</comment>
<organism evidence="1 2">
    <name type="scientific">Quercus suber</name>
    <name type="common">Cork oak</name>
    <dbReference type="NCBI Taxonomy" id="58331"/>
    <lineage>
        <taxon>Eukaryota</taxon>
        <taxon>Viridiplantae</taxon>
        <taxon>Streptophyta</taxon>
        <taxon>Embryophyta</taxon>
        <taxon>Tracheophyta</taxon>
        <taxon>Spermatophyta</taxon>
        <taxon>Magnoliopsida</taxon>
        <taxon>eudicotyledons</taxon>
        <taxon>Gunneridae</taxon>
        <taxon>Pentapetalae</taxon>
        <taxon>rosids</taxon>
        <taxon>fabids</taxon>
        <taxon>Fagales</taxon>
        <taxon>Fagaceae</taxon>
        <taxon>Quercus</taxon>
    </lineage>
</organism>
<proteinExistence type="predicted"/>
<evidence type="ECO:0000313" key="2">
    <source>
        <dbReference type="Proteomes" id="UP000237347"/>
    </source>
</evidence>
<keyword evidence="2" id="KW-1185">Reference proteome</keyword>
<dbReference type="Proteomes" id="UP000237347">
    <property type="component" value="Unassembled WGS sequence"/>
</dbReference>
<sequence>LTTKARQRKTTFDELNRESERLFRVLLSTEKNKTHIEIESPEGLGFAFNVANFPVLDLVEKDFDDGEARPVAVVKSVNAKE</sequence>
<dbReference type="EMBL" id="PKMF04000108">
    <property type="protein sequence ID" value="KAK7849850.1"/>
    <property type="molecule type" value="Genomic_DNA"/>
</dbReference>
<dbReference type="AlphaFoldDB" id="A0AAW0LF78"/>